<dbReference type="InterPro" id="IPR052900">
    <property type="entry name" value="Phospholipid_Metab_Enz"/>
</dbReference>
<organism evidence="3 4">
    <name type="scientific">Brevundimonas goettingensis</name>
    <dbReference type="NCBI Taxonomy" id="2774190"/>
    <lineage>
        <taxon>Bacteria</taxon>
        <taxon>Pseudomonadati</taxon>
        <taxon>Pseudomonadota</taxon>
        <taxon>Alphaproteobacteria</taxon>
        <taxon>Caulobacterales</taxon>
        <taxon>Caulobacteraceae</taxon>
        <taxon>Brevundimonas</taxon>
    </lineage>
</organism>
<dbReference type="Gene3D" id="3.60.21.70">
    <property type="entry name" value="PhoD-like phosphatase"/>
    <property type="match status" value="1"/>
</dbReference>
<dbReference type="InterPro" id="IPR006311">
    <property type="entry name" value="TAT_signal"/>
</dbReference>
<dbReference type="InterPro" id="IPR038607">
    <property type="entry name" value="PhoD-like_sf"/>
</dbReference>
<reference evidence="3" key="1">
    <citation type="submission" date="2020-09" db="EMBL/GenBank/DDBJ databases">
        <title>Brevundimonas sp. LVF2 isolated from a puddle in Goettingen, Germany.</title>
        <authorList>
            <person name="Friedrich I."/>
            <person name="Klassen A."/>
            <person name="Hannes N."/>
            <person name="Schneider D."/>
            <person name="Hertel R."/>
            <person name="Daniel R."/>
        </authorList>
    </citation>
    <scope>NUCLEOTIDE SEQUENCE</scope>
    <source>
        <strain evidence="3">LVF2</strain>
    </source>
</reference>
<dbReference type="InterPro" id="IPR018946">
    <property type="entry name" value="PhoD-like_MPP"/>
</dbReference>
<dbReference type="CDD" id="cd07389">
    <property type="entry name" value="MPP_PhoD"/>
    <property type="match status" value="1"/>
</dbReference>
<evidence type="ECO:0000313" key="3">
    <source>
        <dbReference type="EMBL" id="QTC91631.1"/>
    </source>
</evidence>
<dbReference type="PANTHER" id="PTHR43606">
    <property type="entry name" value="PHOSPHATASE, PUTATIVE (AFU_ORTHOLOGUE AFUA_6G08710)-RELATED"/>
    <property type="match status" value="1"/>
</dbReference>
<dbReference type="InterPro" id="IPR029052">
    <property type="entry name" value="Metallo-depent_PP-like"/>
</dbReference>
<dbReference type="Pfam" id="PF09423">
    <property type="entry name" value="PhoD"/>
    <property type="match status" value="1"/>
</dbReference>
<dbReference type="EMBL" id="CP062222">
    <property type="protein sequence ID" value="QTC91631.1"/>
    <property type="molecule type" value="Genomic_DNA"/>
</dbReference>
<dbReference type="SUPFAM" id="SSF56300">
    <property type="entry name" value="Metallo-dependent phosphatases"/>
    <property type="match status" value="1"/>
</dbReference>
<evidence type="ECO:0000259" key="1">
    <source>
        <dbReference type="Pfam" id="PF09423"/>
    </source>
</evidence>
<dbReference type="RefSeq" id="WP_207870809.1">
    <property type="nucleotide sequence ID" value="NZ_CP062222.1"/>
</dbReference>
<protein>
    <submittedName>
        <fullName evidence="3">Alkaline phosphatase D family protein</fullName>
    </submittedName>
</protein>
<dbReference type="KEGG" id="bgoe:IFJ75_01455"/>
<accession>A0A975GVN1</accession>
<evidence type="ECO:0000259" key="2">
    <source>
        <dbReference type="Pfam" id="PF16655"/>
    </source>
</evidence>
<dbReference type="PANTHER" id="PTHR43606:SF2">
    <property type="entry name" value="ALKALINE PHOSPHATASE FAMILY PROTEIN (AFU_ORTHOLOGUE AFUA_5G03860)"/>
    <property type="match status" value="1"/>
</dbReference>
<feature type="domain" description="PhoD-like phosphatase metallophosphatase" evidence="1">
    <location>
        <begin position="149"/>
        <end position="490"/>
    </location>
</feature>
<dbReference type="PROSITE" id="PS51318">
    <property type="entry name" value="TAT"/>
    <property type="match status" value="1"/>
</dbReference>
<dbReference type="Pfam" id="PF16655">
    <property type="entry name" value="PhoD_N"/>
    <property type="match status" value="1"/>
</dbReference>
<dbReference type="Gene3D" id="2.60.40.380">
    <property type="entry name" value="Purple acid phosphatase-like, N-terminal"/>
    <property type="match status" value="1"/>
</dbReference>
<dbReference type="AlphaFoldDB" id="A0A975GVN1"/>
<evidence type="ECO:0000313" key="4">
    <source>
        <dbReference type="Proteomes" id="UP000663918"/>
    </source>
</evidence>
<sequence length="521" mass="57936">MTRFDLSRRGLLTAFGGGLALTQTGPALAQAAFDVNPFRLGVTAGDPQPDGFVIWTRLAPDPLAYGSGMPNQPMAVQWEVAADRGFRTVVRSGEAIARPELGHSVHVEVEGLEPARAYFYRFTVGTERSSVGRAKTTPVAGAAMDRAKFGIVGCQAYESGFYTAHRKIAAEDLDFIFCYGDYIYEGRGNPTYQNAAGPMENPRVHLGGEIYSLDDYRRRYSQYTMDTDLQASRAAAAWFAVYDDHEVDNNWVGEIDQDGTPSEIFLLRRAAAMQAFYEFMPMRKSAFPRGSSMQLYRRTQYGNLMDLSFLDTRQYRSDQPCDDRFGANCSAIDSPEAQVLGQAQEAWLLNTLDRSTATWKVMAQQVMMMDLNRTSGEGWSVNPDSWAGYSTPRRRLLKHMQDRRVSNAVVLTGDEHQNFAGNLFLDGRHPEGDPIASEFVGTSISSGGDGVDQKPEWAAFMAANPQLKFLNSQRGYVVCDVTPERWQTEFKVLDQIHDRNGVLTTRAKYAIEAGKPGLVEA</sequence>
<keyword evidence="4" id="KW-1185">Reference proteome</keyword>
<name>A0A975GVN1_9CAUL</name>
<dbReference type="Proteomes" id="UP000663918">
    <property type="component" value="Chromosome"/>
</dbReference>
<feature type="domain" description="Phospholipase D N-terminal" evidence="2">
    <location>
        <begin position="40"/>
        <end position="136"/>
    </location>
</feature>
<proteinExistence type="predicted"/>
<gene>
    <name evidence="3" type="ORF">IFJ75_01455</name>
</gene>
<dbReference type="InterPro" id="IPR032093">
    <property type="entry name" value="PhoD_N"/>
</dbReference>